<sequence length="413" mass="46844">MRNANRNILPADFQHSLKEELEVERVINFFAMSLLEQSTIADVLWDVARNCIARLNFVDCVIYQLDTTRNVLVQLAAHGRKGPALGIIHCPIEIKLGDGIVGSVALSGQAERIGNTSLDKRYIADDEVRFSEITVPIWLNGKVWGVIDAEHPKRNFFRPHHLTILTKIAALCAQKIGRVETELAYQRVQQQLSENNRRMAETKLLALRLQMNPHFVFNSLNAINKFVLENESEQASLYLTKFSRLMRQIMANTSMEWVSLHNELKALQLYIELELLRCDNQFEFVFTIGKSLLIDTVFIPPMVTYPYIENAIRHGLLQPNVVKPTLRVECYVENDYLYIAIGDNGIGRAASIKSQVNGLTAHKSYGNTLTQERLQLVNQIYDADASITINDRTTTTGQPAGTDVTFTMKLRQP</sequence>
<dbReference type="Pfam" id="PF01590">
    <property type="entry name" value="GAF"/>
    <property type="match status" value="1"/>
</dbReference>
<dbReference type="InterPro" id="IPR050640">
    <property type="entry name" value="Bact_2-comp_sensor_kinase"/>
</dbReference>
<keyword evidence="2" id="KW-0418">Kinase</keyword>
<proteinExistence type="predicted"/>
<evidence type="ECO:0000313" key="3">
    <source>
        <dbReference type="Proteomes" id="UP000598820"/>
    </source>
</evidence>
<reference evidence="2" key="1">
    <citation type="submission" date="2020-09" db="EMBL/GenBank/DDBJ databases">
        <authorList>
            <person name="Kim M.K."/>
        </authorList>
    </citation>
    <scope>NUCLEOTIDE SEQUENCE</scope>
    <source>
        <strain evidence="2">BT702</strain>
    </source>
</reference>
<accession>A0A927AU78</accession>
<evidence type="ECO:0000313" key="2">
    <source>
        <dbReference type="EMBL" id="MBD2702882.1"/>
    </source>
</evidence>
<dbReference type="Gene3D" id="3.30.565.10">
    <property type="entry name" value="Histidine kinase-like ATPase, C-terminal domain"/>
    <property type="match status" value="1"/>
</dbReference>
<organism evidence="2 3">
    <name type="scientific">Spirosoma profusum</name>
    <dbReference type="NCBI Taxonomy" id="2771354"/>
    <lineage>
        <taxon>Bacteria</taxon>
        <taxon>Pseudomonadati</taxon>
        <taxon>Bacteroidota</taxon>
        <taxon>Cytophagia</taxon>
        <taxon>Cytophagales</taxon>
        <taxon>Cytophagaceae</taxon>
        <taxon>Spirosoma</taxon>
    </lineage>
</organism>
<protein>
    <submittedName>
        <fullName evidence="2">Histidine kinase</fullName>
    </submittedName>
</protein>
<dbReference type="GO" id="GO:0000155">
    <property type="term" value="F:phosphorelay sensor kinase activity"/>
    <property type="evidence" value="ECO:0007669"/>
    <property type="project" value="InterPro"/>
</dbReference>
<dbReference type="RefSeq" id="WP_190888721.1">
    <property type="nucleotide sequence ID" value="NZ_JACWZY010000017.1"/>
</dbReference>
<comment type="caution">
    <text evidence="2">The sequence shown here is derived from an EMBL/GenBank/DDBJ whole genome shotgun (WGS) entry which is preliminary data.</text>
</comment>
<dbReference type="InterPro" id="IPR029016">
    <property type="entry name" value="GAF-like_dom_sf"/>
</dbReference>
<keyword evidence="3" id="KW-1185">Reference proteome</keyword>
<dbReference type="Pfam" id="PF06580">
    <property type="entry name" value="His_kinase"/>
    <property type="match status" value="1"/>
</dbReference>
<dbReference type="PANTHER" id="PTHR34220">
    <property type="entry name" value="SENSOR HISTIDINE KINASE YPDA"/>
    <property type="match status" value="1"/>
</dbReference>
<gene>
    <name evidence="2" type="ORF">IC229_19705</name>
</gene>
<dbReference type="InterPro" id="IPR036890">
    <property type="entry name" value="HATPase_C_sf"/>
</dbReference>
<feature type="domain" description="GAF" evidence="1">
    <location>
        <begin position="39"/>
        <end position="186"/>
    </location>
</feature>
<dbReference type="SUPFAM" id="SSF55781">
    <property type="entry name" value="GAF domain-like"/>
    <property type="match status" value="1"/>
</dbReference>
<evidence type="ECO:0000259" key="1">
    <source>
        <dbReference type="SMART" id="SM00065"/>
    </source>
</evidence>
<dbReference type="SUPFAM" id="SSF55874">
    <property type="entry name" value="ATPase domain of HSP90 chaperone/DNA topoisomerase II/histidine kinase"/>
    <property type="match status" value="1"/>
</dbReference>
<dbReference type="Gene3D" id="3.30.450.40">
    <property type="match status" value="1"/>
</dbReference>
<dbReference type="EMBL" id="JACWZY010000017">
    <property type="protein sequence ID" value="MBD2702882.1"/>
    <property type="molecule type" value="Genomic_DNA"/>
</dbReference>
<keyword evidence="2" id="KW-0808">Transferase</keyword>
<dbReference type="InterPro" id="IPR003018">
    <property type="entry name" value="GAF"/>
</dbReference>
<dbReference type="InterPro" id="IPR010559">
    <property type="entry name" value="Sig_transdc_His_kin_internal"/>
</dbReference>
<dbReference type="SMART" id="SM00065">
    <property type="entry name" value="GAF"/>
    <property type="match status" value="1"/>
</dbReference>
<dbReference type="GO" id="GO:0016020">
    <property type="term" value="C:membrane"/>
    <property type="evidence" value="ECO:0007669"/>
    <property type="project" value="InterPro"/>
</dbReference>
<name>A0A927AU78_9BACT</name>
<dbReference type="Proteomes" id="UP000598820">
    <property type="component" value="Unassembled WGS sequence"/>
</dbReference>
<dbReference type="PANTHER" id="PTHR34220:SF7">
    <property type="entry name" value="SENSOR HISTIDINE KINASE YPDA"/>
    <property type="match status" value="1"/>
</dbReference>
<dbReference type="AlphaFoldDB" id="A0A927AU78"/>